<accession>A0AAD7Q0T0</accession>
<dbReference type="SUPFAM" id="SSF48403">
    <property type="entry name" value="Ankyrin repeat"/>
    <property type="match status" value="1"/>
</dbReference>
<name>A0AAD7Q0T0_QUISA</name>
<keyword evidence="4" id="KW-1133">Transmembrane helix</keyword>
<feature type="region of interest" description="Disordered" evidence="3">
    <location>
        <begin position="432"/>
        <end position="478"/>
    </location>
</feature>
<evidence type="ECO:0000256" key="2">
    <source>
        <dbReference type="PROSITE-ProRule" id="PRU00023"/>
    </source>
</evidence>
<keyword evidence="4" id="KW-0812">Transmembrane</keyword>
<dbReference type="PROSITE" id="PS50088">
    <property type="entry name" value="ANK_REPEAT"/>
    <property type="match status" value="1"/>
</dbReference>
<evidence type="ECO:0000256" key="1">
    <source>
        <dbReference type="ARBA" id="ARBA00004413"/>
    </source>
</evidence>
<keyword evidence="4" id="KW-0472">Membrane</keyword>
<dbReference type="InterPro" id="IPR002110">
    <property type="entry name" value="Ankyrin_rpt"/>
</dbReference>
<reference evidence="6" key="1">
    <citation type="journal article" date="2023" name="Science">
        <title>Elucidation of the pathway for biosynthesis of saponin adjuvants from the soapbark tree.</title>
        <authorList>
            <person name="Reed J."/>
            <person name="Orme A."/>
            <person name="El-Demerdash A."/>
            <person name="Owen C."/>
            <person name="Martin L.B.B."/>
            <person name="Misra R.C."/>
            <person name="Kikuchi S."/>
            <person name="Rejzek M."/>
            <person name="Martin A.C."/>
            <person name="Harkess A."/>
            <person name="Leebens-Mack J."/>
            <person name="Louveau T."/>
            <person name="Stephenson M.J."/>
            <person name="Osbourn A."/>
        </authorList>
    </citation>
    <scope>NUCLEOTIDE SEQUENCE</scope>
    <source>
        <strain evidence="6">S10</strain>
    </source>
</reference>
<dbReference type="KEGG" id="qsa:O6P43_010593"/>
<dbReference type="PANTHER" id="PTHR24177:SF103">
    <property type="entry name" value="PGG DOMAIN-CONTAINING PROTEIN"/>
    <property type="match status" value="1"/>
</dbReference>
<evidence type="ECO:0000313" key="6">
    <source>
        <dbReference type="EMBL" id="KAJ7972749.1"/>
    </source>
</evidence>
<proteinExistence type="predicted"/>
<feature type="transmembrane region" description="Helical" evidence="4">
    <location>
        <begin position="657"/>
        <end position="681"/>
    </location>
</feature>
<evidence type="ECO:0000256" key="3">
    <source>
        <dbReference type="SAM" id="MobiDB-lite"/>
    </source>
</evidence>
<dbReference type="InterPro" id="IPR036770">
    <property type="entry name" value="Ankyrin_rpt-contain_sf"/>
</dbReference>
<dbReference type="Pfam" id="PF12796">
    <property type="entry name" value="Ank_2"/>
    <property type="match status" value="1"/>
</dbReference>
<dbReference type="Pfam" id="PF13962">
    <property type="entry name" value="PGG"/>
    <property type="match status" value="1"/>
</dbReference>
<evidence type="ECO:0000313" key="7">
    <source>
        <dbReference type="Proteomes" id="UP001163823"/>
    </source>
</evidence>
<dbReference type="Gene3D" id="1.25.40.20">
    <property type="entry name" value="Ankyrin repeat-containing domain"/>
    <property type="match status" value="1"/>
</dbReference>
<dbReference type="SMART" id="SM00248">
    <property type="entry name" value="ANK"/>
    <property type="match status" value="5"/>
</dbReference>
<dbReference type="Proteomes" id="UP001163823">
    <property type="component" value="Chromosome 4"/>
</dbReference>
<comment type="subcellular location">
    <subcellularLocation>
        <location evidence="1">Cell membrane</location>
        <topology evidence="1">Peripheral membrane protein</topology>
        <orientation evidence="1">Cytoplasmic side</orientation>
    </subcellularLocation>
</comment>
<dbReference type="PROSITE" id="PS50297">
    <property type="entry name" value="ANK_REP_REGION"/>
    <property type="match status" value="1"/>
</dbReference>
<sequence length="775" mass="86010">MDPNFTTVSDSDIKQSLCHLALKSEWDEVIEIYKNHWWTHTSKITRSGDTALHVAVIDGKYNFVKQLVDIITEINPANASRALGIQNERGNTPLHFAASRGYVEMCVCIAQVDPSLVGSRNKEGETPLFLAALHGHKDAFLFLHTTCPDKLIQHCRRNGGQTILHCTIQREYFDLAIHIIYLYDELVNLVDEKGVTPLHVLASKPSAFRSGNHLQWWTNIIYHCIIVDPLNVVIPSEPWKMGTTSDEKKCSFPENYYTCFGFFKLLSTFARVVTHGKHNKEDAVADTEKQVAVGGQVIQGKHDKEDAVADKENQIAVGRQATHGKHDKEDAVADTENQVAIGGQVTHGKHDKEDAVADKENKVAVGGQATHGKHDKEDAVADTENQVAIGGQGLMGFDLLETSGLAGIRKIKEKHTWSYQIMDELLQRNTMYSSTEDGSKPLTQSEEEGETNPYNIKPEVETTPSDIRKPEVETTPSDIRNKINPVKQESPQAGEAKITPILEAAKNGVVEMVDRILDLFPVSIHDTTVDKKNILLVAVGEQTTPYISDINEDKSVANSWICLANAMGNQVFVKGYVPQHFLFQNNKDEKNPGDIFTEDHKDLVKEGGEWLKSTSESCSLVAALIATVAFATSSTIPGGTEEKTGKPNLEGQPAFNVFAITSLAALCFSVTALIMFLAILTSRYQPKDFHRDLPWKLLVGLSSLFVSIATMLVAFCAGHFFVLKDNRLRHAAFPLYAVTCLPVTFYAVAQFPLYFDLLKANFKKVPRPSYKMVDF</sequence>
<feature type="domain" description="PGG" evidence="5">
    <location>
        <begin position="609"/>
        <end position="721"/>
    </location>
</feature>
<dbReference type="GO" id="GO:0005886">
    <property type="term" value="C:plasma membrane"/>
    <property type="evidence" value="ECO:0007669"/>
    <property type="project" value="UniProtKB-SubCell"/>
</dbReference>
<protein>
    <submittedName>
        <fullName evidence="6">Ankyrin repeat-containing protein</fullName>
    </submittedName>
</protein>
<dbReference type="EMBL" id="JARAOO010000004">
    <property type="protein sequence ID" value="KAJ7972749.1"/>
    <property type="molecule type" value="Genomic_DNA"/>
</dbReference>
<evidence type="ECO:0000259" key="5">
    <source>
        <dbReference type="Pfam" id="PF13962"/>
    </source>
</evidence>
<dbReference type="InterPro" id="IPR026961">
    <property type="entry name" value="PGG_dom"/>
</dbReference>
<evidence type="ECO:0000256" key="4">
    <source>
        <dbReference type="SAM" id="Phobius"/>
    </source>
</evidence>
<organism evidence="6 7">
    <name type="scientific">Quillaja saponaria</name>
    <name type="common">Soap bark tree</name>
    <dbReference type="NCBI Taxonomy" id="32244"/>
    <lineage>
        <taxon>Eukaryota</taxon>
        <taxon>Viridiplantae</taxon>
        <taxon>Streptophyta</taxon>
        <taxon>Embryophyta</taxon>
        <taxon>Tracheophyta</taxon>
        <taxon>Spermatophyta</taxon>
        <taxon>Magnoliopsida</taxon>
        <taxon>eudicotyledons</taxon>
        <taxon>Gunneridae</taxon>
        <taxon>Pentapetalae</taxon>
        <taxon>rosids</taxon>
        <taxon>fabids</taxon>
        <taxon>Fabales</taxon>
        <taxon>Quillajaceae</taxon>
        <taxon>Quillaja</taxon>
    </lineage>
</organism>
<feature type="repeat" description="ANK" evidence="2">
    <location>
        <begin position="47"/>
        <end position="79"/>
    </location>
</feature>
<keyword evidence="7" id="KW-1185">Reference proteome</keyword>
<gene>
    <name evidence="6" type="ORF">O6P43_010593</name>
</gene>
<feature type="compositionally biased region" description="Polar residues" evidence="3">
    <location>
        <begin position="432"/>
        <end position="444"/>
    </location>
</feature>
<dbReference type="AlphaFoldDB" id="A0AAD7Q0T0"/>
<feature type="transmembrane region" description="Helical" evidence="4">
    <location>
        <begin position="733"/>
        <end position="755"/>
    </location>
</feature>
<comment type="caution">
    <text evidence="6">The sequence shown here is derived from an EMBL/GenBank/DDBJ whole genome shotgun (WGS) entry which is preliminary data.</text>
</comment>
<keyword evidence="2" id="KW-0040">ANK repeat</keyword>
<feature type="transmembrane region" description="Helical" evidence="4">
    <location>
        <begin position="693"/>
        <end position="721"/>
    </location>
</feature>
<dbReference type="PANTHER" id="PTHR24177">
    <property type="entry name" value="CASKIN"/>
    <property type="match status" value="1"/>
</dbReference>